<evidence type="ECO:0008006" key="3">
    <source>
        <dbReference type="Google" id="ProtNLM"/>
    </source>
</evidence>
<protein>
    <recommendedName>
        <fullName evidence="3">Carbon monoxide dehydrogenase</fullName>
    </recommendedName>
</protein>
<gene>
    <name evidence="1" type="ORF">ETP66_04020</name>
</gene>
<dbReference type="AlphaFoldDB" id="A0A4Q9B531"/>
<reference evidence="1 2" key="1">
    <citation type="submission" date="2019-02" db="EMBL/GenBank/DDBJ databases">
        <title>Thermus sp. a novel from hot spring.</title>
        <authorList>
            <person name="Zhao Z."/>
        </authorList>
    </citation>
    <scope>NUCLEOTIDE SEQUENCE [LARGE SCALE GENOMIC DNA]</scope>
    <source>
        <strain evidence="1 2">CFH 72773T</strain>
    </source>
</reference>
<proteinExistence type="predicted"/>
<dbReference type="InterPro" id="IPR023393">
    <property type="entry name" value="START-like_dom_sf"/>
</dbReference>
<dbReference type="InterPro" id="IPR010419">
    <property type="entry name" value="CO_DH_gsu"/>
</dbReference>
<dbReference type="EMBL" id="SIJL01000004">
    <property type="protein sequence ID" value="TBH20951.1"/>
    <property type="molecule type" value="Genomic_DNA"/>
</dbReference>
<organism evidence="1 2">
    <name type="scientific">Thermus thermamylovorans</name>
    <dbReference type="NCBI Taxonomy" id="2509362"/>
    <lineage>
        <taxon>Bacteria</taxon>
        <taxon>Thermotogati</taxon>
        <taxon>Deinococcota</taxon>
        <taxon>Deinococci</taxon>
        <taxon>Thermales</taxon>
        <taxon>Thermaceae</taxon>
        <taxon>Thermus</taxon>
    </lineage>
</organism>
<keyword evidence="2" id="KW-1185">Reference proteome</keyword>
<dbReference type="PANTHER" id="PTHR38588:SF1">
    <property type="entry name" value="BLL0334 PROTEIN"/>
    <property type="match status" value="1"/>
</dbReference>
<dbReference type="SUPFAM" id="SSF55961">
    <property type="entry name" value="Bet v1-like"/>
    <property type="match status" value="1"/>
</dbReference>
<evidence type="ECO:0000313" key="2">
    <source>
        <dbReference type="Proteomes" id="UP000292858"/>
    </source>
</evidence>
<dbReference type="PANTHER" id="PTHR38588">
    <property type="entry name" value="BLL0334 PROTEIN"/>
    <property type="match status" value="1"/>
</dbReference>
<accession>A0A4Q9B531</accession>
<dbReference type="Gene3D" id="3.30.530.20">
    <property type="match status" value="1"/>
</dbReference>
<comment type="caution">
    <text evidence="1">The sequence shown here is derived from an EMBL/GenBank/DDBJ whole genome shotgun (WGS) entry which is preliminary data.</text>
</comment>
<sequence length="152" mass="16585">MRLQGEKPFGVARETLFRALEDPQVLGRTLPGVKELVAEGQGRYRTVLELALGPFKGQFRGQVEVRERCPPETLALRLSVESPVGRAEGEGRLFLEEAEGATRMRYEGEARLMGGLAALGGRLLLGAAQGLLDQFFRNLEAELGRRYGAGTG</sequence>
<dbReference type="Proteomes" id="UP000292858">
    <property type="component" value="Unassembled WGS sequence"/>
</dbReference>
<evidence type="ECO:0000313" key="1">
    <source>
        <dbReference type="EMBL" id="TBH20951.1"/>
    </source>
</evidence>
<dbReference type="Pfam" id="PF06240">
    <property type="entry name" value="COXG"/>
    <property type="match status" value="1"/>
</dbReference>
<name>A0A4Q9B531_9DEIN</name>